<protein>
    <submittedName>
        <fullName evidence="4">TetR/AcrR family transcriptional regulator</fullName>
    </submittedName>
</protein>
<gene>
    <name evidence="4" type="ORF">HHU12_19940</name>
</gene>
<dbReference type="PANTHER" id="PTHR30328">
    <property type="entry name" value="TRANSCRIPTIONAL REPRESSOR"/>
    <property type="match status" value="1"/>
</dbReference>
<dbReference type="PANTHER" id="PTHR30328:SF54">
    <property type="entry name" value="HTH-TYPE TRANSCRIPTIONAL REPRESSOR SCO4008"/>
    <property type="match status" value="1"/>
</dbReference>
<dbReference type="Gene3D" id="1.10.357.10">
    <property type="entry name" value="Tetracycline Repressor, domain 2"/>
    <property type="match status" value="1"/>
</dbReference>
<sequence length="194" mass="22152">MDSREKILEVARDIFQKKGKSGTRMQEIADTAGVNKALLHYYFKNKEGLFKEVFVDLIRKMLLPLKQQMFQKGIPLEDRIQNFVEGYINSLKENPLLLTFILGELSMNNMPFVPPPEISEGIVQLGVELQEDEEFKGIDPFQLATTIIGSCVFPFIARPMLIGLGLEKSTTFEEFLEERKKTLPQIILSGIKIK</sequence>
<dbReference type="PROSITE" id="PS50977">
    <property type="entry name" value="HTH_TETR_2"/>
    <property type="match status" value="1"/>
</dbReference>
<feature type="DNA-binding region" description="H-T-H motif" evidence="2">
    <location>
        <begin position="24"/>
        <end position="43"/>
    </location>
</feature>
<dbReference type="RefSeq" id="WP_169658499.1">
    <property type="nucleotide sequence ID" value="NZ_JABANE010000059.1"/>
</dbReference>
<accession>A0A7X9XB43</accession>
<dbReference type="EMBL" id="JABANE010000059">
    <property type="protein sequence ID" value="NME70258.1"/>
    <property type="molecule type" value="Genomic_DNA"/>
</dbReference>
<proteinExistence type="predicted"/>
<dbReference type="InterPro" id="IPR050109">
    <property type="entry name" value="HTH-type_TetR-like_transc_reg"/>
</dbReference>
<comment type="caution">
    <text evidence="4">The sequence shown here is derived from an EMBL/GenBank/DDBJ whole genome shotgun (WGS) entry which is preliminary data.</text>
</comment>
<evidence type="ECO:0000313" key="4">
    <source>
        <dbReference type="EMBL" id="NME70258.1"/>
    </source>
</evidence>
<organism evidence="4 5">
    <name type="scientific">Flammeovirga aprica JL-4</name>
    <dbReference type="NCBI Taxonomy" id="694437"/>
    <lineage>
        <taxon>Bacteria</taxon>
        <taxon>Pseudomonadati</taxon>
        <taxon>Bacteroidota</taxon>
        <taxon>Cytophagia</taxon>
        <taxon>Cytophagales</taxon>
        <taxon>Flammeovirgaceae</taxon>
        <taxon>Flammeovirga</taxon>
    </lineage>
</organism>
<dbReference type="PRINTS" id="PR00455">
    <property type="entry name" value="HTHTETR"/>
</dbReference>
<feature type="domain" description="HTH tetR-type" evidence="3">
    <location>
        <begin position="1"/>
        <end position="61"/>
    </location>
</feature>
<name>A0A7X9XB43_9BACT</name>
<reference evidence="4 5" key="1">
    <citation type="submission" date="2020-04" db="EMBL/GenBank/DDBJ databases">
        <title>Flammeovirga sp. SR4, a novel species isolated from seawater.</title>
        <authorList>
            <person name="Wang X."/>
        </authorList>
    </citation>
    <scope>NUCLEOTIDE SEQUENCE [LARGE SCALE GENOMIC DNA]</scope>
    <source>
        <strain evidence="4 5">ATCC 23126</strain>
    </source>
</reference>
<keyword evidence="1 2" id="KW-0238">DNA-binding</keyword>
<dbReference type="InterPro" id="IPR001647">
    <property type="entry name" value="HTH_TetR"/>
</dbReference>
<dbReference type="Proteomes" id="UP000576082">
    <property type="component" value="Unassembled WGS sequence"/>
</dbReference>
<keyword evidence="5" id="KW-1185">Reference proteome</keyword>
<dbReference type="Pfam" id="PF00440">
    <property type="entry name" value="TetR_N"/>
    <property type="match status" value="1"/>
</dbReference>
<evidence type="ECO:0000256" key="1">
    <source>
        <dbReference type="ARBA" id="ARBA00023125"/>
    </source>
</evidence>
<evidence type="ECO:0000259" key="3">
    <source>
        <dbReference type="PROSITE" id="PS50977"/>
    </source>
</evidence>
<dbReference type="SUPFAM" id="SSF46689">
    <property type="entry name" value="Homeodomain-like"/>
    <property type="match status" value="1"/>
</dbReference>
<dbReference type="AlphaFoldDB" id="A0A7X9XB43"/>
<dbReference type="InterPro" id="IPR009057">
    <property type="entry name" value="Homeodomain-like_sf"/>
</dbReference>
<evidence type="ECO:0000256" key="2">
    <source>
        <dbReference type="PROSITE-ProRule" id="PRU00335"/>
    </source>
</evidence>
<evidence type="ECO:0000313" key="5">
    <source>
        <dbReference type="Proteomes" id="UP000576082"/>
    </source>
</evidence>
<dbReference type="GO" id="GO:0003677">
    <property type="term" value="F:DNA binding"/>
    <property type="evidence" value="ECO:0007669"/>
    <property type="project" value="UniProtKB-UniRule"/>
</dbReference>